<organism evidence="2 3">
    <name type="scientific">Thermus arciformis</name>
    <dbReference type="NCBI Taxonomy" id="482827"/>
    <lineage>
        <taxon>Bacteria</taxon>
        <taxon>Thermotogati</taxon>
        <taxon>Deinococcota</taxon>
        <taxon>Deinococci</taxon>
        <taxon>Thermales</taxon>
        <taxon>Thermaceae</taxon>
        <taxon>Thermus</taxon>
    </lineage>
</organism>
<evidence type="ECO:0000313" key="3">
    <source>
        <dbReference type="Proteomes" id="UP000199446"/>
    </source>
</evidence>
<feature type="domain" description="Helix-turn-helix" evidence="1">
    <location>
        <begin position="25"/>
        <end position="72"/>
    </location>
</feature>
<reference evidence="3" key="1">
    <citation type="submission" date="2016-10" db="EMBL/GenBank/DDBJ databases">
        <authorList>
            <person name="Varghese N."/>
            <person name="Submissions S."/>
        </authorList>
    </citation>
    <scope>NUCLEOTIDE SEQUENCE [LARGE SCALE GENOMIC DNA]</scope>
    <source>
        <strain evidence="3">CGMCC 1.6992</strain>
    </source>
</reference>
<dbReference type="CDD" id="cd00093">
    <property type="entry name" value="HTH_XRE"/>
    <property type="match status" value="1"/>
</dbReference>
<dbReference type="InterPro" id="IPR010093">
    <property type="entry name" value="SinI_DNA-bd"/>
</dbReference>
<dbReference type="NCBIfam" id="TIGR01764">
    <property type="entry name" value="excise"/>
    <property type="match status" value="1"/>
</dbReference>
<protein>
    <submittedName>
        <fullName evidence="2">DNA binding domain-containing protein, excisionase family</fullName>
    </submittedName>
</protein>
<keyword evidence="3" id="KW-1185">Reference proteome</keyword>
<dbReference type="OrthoDB" id="1684751at2"/>
<accession>A0A1G7IGI1</accession>
<evidence type="ECO:0000259" key="1">
    <source>
        <dbReference type="Pfam" id="PF12728"/>
    </source>
</evidence>
<dbReference type="RefSeq" id="WP_018460835.1">
    <property type="nucleotide sequence ID" value="NZ_FNBC01000026.1"/>
</dbReference>
<proteinExistence type="predicted"/>
<dbReference type="GO" id="GO:0003677">
    <property type="term" value="F:DNA binding"/>
    <property type="evidence" value="ECO:0007669"/>
    <property type="project" value="InterPro"/>
</dbReference>
<evidence type="ECO:0000313" key="2">
    <source>
        <dbReference type="EMBL" id="SDF11807.1"/>
    </source>
</evidence>
<dbReference type="STRING" id="482827.SAMN04488243_12612"/>
<dbReference type="Proteomes" id="UP000199446">
    <property type="component" value="Unassembled WGS sequence"/>
</dbReference>
<gene>
    <name evidence="2" type="ORF">SAMN04488243_12612</name>
</gene>
<dbReference type="Pfam" id="PF12728">
    <property type="entry name" value="HTH_17"/>
    <property type="match status" value="1"/>
</dbReference>
<sequence length="84" mass="9455">MKKGELSRERLREKALQKGVKAIALSPEEFAGAIGVSLSTVYRLIRTKRIPSARLGKRILIPLSAVEEFLNGEREEEEVAHARR</sequence>
<dbReference type="EMBL" id="FNBC01000026">
    <property type="protein sequence ID" value="SDF11807.1"/>
    <property type="molecule type" value="Genomic_DNA"/>
</dbReference>
<dbReference type="AlphaFoldDB" id="A0A1G7IGI1"/>
<dbReference type="InterPro" id="IPR001387">
    <property type="entry name" value="Cro/C1-type_HTH"/>
</dbReference>
<dbReference type="InterPro" id="IPR041657">
    <property type="entry name" value="HTH_17"/>
</dbReference>
<name>A0A1G7IGI1_9DEIN</name>